<feature type="domain" description="GP-PDE" evidence="9">
    <location>
        <begin position="377"/>
        <end position="676"/>
    </location>
</feature>
<accession>A0AAD8N4Q6</accession>
<feature type="region of interest" description="Disordered" evidence="7">
    <location>
        <begin position="725"/>
        <end position="748"/>
    </location>
</feature>
<evidence type="ECO:0000256" key="5">
    <source>
        <dbReference type="ARBA" id="ARBA00023180"/>
    </source>
</evidence>
<comment type="caution">
    <text evidence="10">The sequence shown here is derived from an EMBL/GenBank/DDBJ whole genome shotgun (WGS) entry which is preliminary data.</text>
</comment>
<dbReference type="EMBL" id="JAUIZM010000002">
    <property type="protein sequence ID" value="KAK1395896.1"/>
    <property type="molecule type" value="Genomic_DNA"/>
</dbReference>
<evidence type="ECO:0000256" key="7">
    <source>
        <dbReference type="SAM" id="MobiDB-lite"/>
    </source>
</evidence>
<gene>
    <name evidence="10" type="ORF">POM88_005759</name>
</gene>
<dbReference type="EC" id="3.1.4.46" evidence="1"/>
<dbReference type="GO" id="GO:0006071">
    <property type="term" value="P:glycerol metabolic process"/>
    <property type="evidence" value="ECO:0007669"/>
    <property type="project" value="UniProtKB-KW"/>
</dbReference>
<feature type="domain" description="GP-PDE" evidence="9">
    <location>
        <begin position="62"/>
        <end position="361"/>
    </location>
</feature>
<feature type="signal peptide" evidence="8">
    <location>
        <begin position="1"/>
        <end position="27"/>
    </location>
</feature>
<dbReference type="GO" id="GO:0008889">
    <property type="term" value="F:glycerophosphodiester phosphodiesterase activity"/>
    <property type="evidence" value="ECO:0007669"/>
    <property type="project" value="UniProtKB-EC"/>
</dbReference>
<evidence type="ECO:0000256" key="8">
    <source>
        <dbReference type="SAM" id="SignalP"/>
    </source>
</evidence>
<dbReference type="GO" id="GO:0006629">
    <property type="term" value="P:lipid metabolic process"/>
    <property type="evidence" value="ECO:0007669"/>
    <property type="project" value="InterPro"/>
</dbReference>
<dbReference type="SUPFAM" id="SSF51695">
    <property type="entry name" value="PLC-like phosphodiesterases"/>
    <property type="match status" value="2"/>
</dbReference>
<feature type="chain" id="PRO_5042154318" description="glycerophosphodiester phosphodiesterase" evidence="8">
    <location>
        <begin position="28"/>
        <end position="773"/>
    </location>
</feature>
<reference evidence="10" key="1">
    <citation type="submission" date="2023-02" db="EMBL/GenBank/DDBJ databases">
        <title>Genome of toxic invasive species Heracleum sosnowskyi carries increased number of genes despite the absence of recent whole-genome duplications.</title>
        <authorList>
            <person name="Schelkunov M."/>
            <person name="Shtratnikova V."/>
            <person name="Makarenko M."/>
            <person name="Klepikova A."/>
            <person name="Omelchenko D."/>
            <person name="Novikova G."/>
            <person name="Obukhova E."/>
            <person name="Bogdanov V."/>
            <person name="Penin A."/>
            <person name="Logacheva M."/>
        </authorList>
    </citation>
    <scope>NUCLEOTIDE SEQUENCE</scope>
    <source>
        <strain evidence="10">Hsosn_3</strain>
        <tissue evidence="10">Leaf</tissue>
    </source>
</reference>
<evidence type="ECO:0000256" key="2">
    <source>
        <dbReference type="ARBA" id="ARBA00022729"/>
    </source>
</evidence>
<reference evidence="10" key="2">
    <citation type="submission" date="2023-05" db="EMBL/GenBank/DDBJ databases">
        <authorList>
            <person name="Schelkunov M.I."/>
        </authorList>
    </citation>
    <scope>NUCLEOTIDE SEQUENCE</scope>
    <source>
        <strain evidence="10">Hsosn_3</strain>
        <tissue evidence="10">Leaf</tissue>
    </source>
</reference>
<dbReference type="Gene3D" id="3.20.20.190">
    <property type="entry name" value="Phosphatidylinositol (PI) phosphodiesterase"/>
    <property type="match status" value="2"/>
</dbReference>
<keyword evidence="4" id="KW-0378">Hydrolase</keyword>
<keyword evidence="11" id="KW-1185">Reference proteome</keyword>
<dbReference type="Proteomes" id="UP001237642">
    <property type="component" value="Unassembled WGS sequence"/>
</dbReference>
<dbReference type="FunFam" id="3.20.20.190:FF:000011">
    <property type="entry name" value="Glycerophosphodiester phosphodiesterase GDPDL3"/>
    <property type="match status" value="1"/>
</dbReference>
<evidence type="ECO:0000313" key="11">
    <source>
        <dbReference type="Proteomes" id="UP001237642"/>
    </source>
</evidence>
<keyword evidence="3" id="KW-0319">Glycerol metabolism</keyword>
<evidence type="ECO:0000256" key="1">
    <source>
        <dbReference type="ARBA" id="ARBA00012247"/>
    </source>
</evidence>
<dbReference type="InterPro" id="IPR030395">
    <property type="entry name" value="GP_PDE_dom"/>
</dbReference>
<dbReference type="AlphaFoldDB" id="A0AAD8N4Q6"/>
<dbReference type="Pfam" id="PF03009">
    <property type="entry name" value="GDPD"/>
    <property type="match status" value="1"/>
</dbReference>
<protein>
    <recommendedName>
        <fullName evidence="1">glycerophosphodiester phosphodiesterase</fullName>
        <ecNumber evidence="1">3.1.4.46</ecNumber>
    </recommendedName>
</protein>
<evidence type="ECO:0000259" key="9">
    <source>
        <dbReference type="PROSITE" id="PS51704"/>
    </source>
</evidence>
<sequence>MINQVPKNMFRQLFFVSFLLLAGSAAARNNPDGGHHTGNEGGDGPAPPVLNKKFLTLNGGPPEVVARGGYSGLFPDSSNFAYNFAPVTSLPDSIMYCNVQLTKDNLGVCTTDILIDLSTTAALAYPKGDKTYNVYGRDLHGWFAMDYLLDDLKNTTFYVQNVLTRPSAFDGTSPIITPDDLEALKVKRMWLNMENEMFYAQHNLDAAKYILDSAQFWKPSHISSPELDFLKYMSGKVDKVDTKLIFKFLGKEDVEPTTSQKYGLILNDLAQLKTYVSGILVPKDYIIPVTKDNYTDAPTTLVADAHKLGLEVYAFGFSNDFLPSYNYSYDPVNEYLQFIDNSQFSVDGVLTDFPSTASNSIACFSQSKNLTAKTVRGLIISHNGASGDYPGSTDLAYQKAIDDGADIIDCTVQMSQDGVAFCSSNIDLTSTTTALATFVDRSSSVPEIQPTNGIFSFDLTWSEVESLRPTIEIPIKDGGLLRNPRNKNKGKLVTLDAFLELAKTRKTGGVLINIENAGYLASKKGLGVVDAVTKALQKASLDKETTQKVLIQSDDSSVLSAFKNIPTYERVLAIEGAASDAPPAVVEEIKKNANAVVVHRDTIVQENSGYFTTAFTKVVDEMHAANLSVYVSPLRNEFLFLNLDYLADPYLELATFASLNVDGVVTDYPATASAFMRNPCSDVNNPQNVFPITPIEAGDLAKEIDPMALPPALPPTPVLENADVVDPPLPPVSKGKDSAPAPAPSASGATKRVGNLGIVSSVITLLFGLVCLF</sequence>
<evidence type="ECO:0000256" key="6">
    <source>
        <dbReference type="ARBA" id="ARBA00047512"/>
    </source>
</evidence>
<dbReference type="PANTHER" id="PTHR43620">
    <property type="entry name" value="GLYCEROPHOSPHORYL DIESTER PHOSPHODIESTERASE"/>
    <property type="match status" value="1"/>
</dbReference>
<evidence type="ECO:0000256" key="4">
    <source>
        <dbReference type="ARBA" id="ARBA00022801"/>
    </source>
</evidence>
<keyword evidence="2 8" id="KW-0732">Signal</keyword>
<proteinExistence type="predicted"/>
<comment type="catalytic activity">
    <reaction evidence="6">
        <text>a sn-glycero-3-phosphodiester + H2O = an alcohol + sn-glycerol 3-phosphate + H(+)</text>
        <dbReference type="Rhea" id="RHEA:12969"/>
        <dbReference type="ChEBI" id="CHEBI:15377"/>
        <dbReference type="ChEBI" id="CHEBI:15378"/>
        <dbReference type="ChEBI" id="CHEBI:30879"/>
        <dbReference type="ChEBI" id="CHEBI:57597"/>
        <dbReference type="ChEBI" id="CHEBI:83408"/>
        <dbReference type="EC" id="3.1.4.46"/>
    </reaction>
</comment>
<evidence type="ECO:0000313" key="10">
    <source>
        <dbReference type="EMBL" id="KAK1395896.1"/>
    </source>
</evidence>
<dbReference type="PROSITE" id="PS51704">
    <property type="entry name" value="GP_PDE"/>
    <property type="match status" value="2"/>
</dbReference>
<keyword evidence="5" id="KW-0325">Glycoprotein</keyword>
<feature type="compositionally biased region" description="Low complexity" evidence="7">
    <location>
        <begin position="738"/>
        <end position="747"/>
    </location>
</feature>
<dbReference type="InterPro" id="IPR017946">
    <property type="entry name" value="PLC-like_Pdiesterase_TIM-brl"/>
</dbReference>
<evidence type="ECO:0000256" key="3">
    <source>
        <dbReference type="ARBA" id="ARBA00022798"/>
    </source>
</evidence>
<organism evidence="10 11">
    <name type="scientific">Heracleum sosnowskyi</name>
    <dbReference type="NCBI Taxonomy" id="360622"/>
    <lineage>
        <taxon>Eukaryota</taxon>
        <taxon>Viridiplantae</taxon>
        <taxon>Streptophyta</taxon>
        <taxon>Embryophyta</taxon>
        <taxon>Tracheophyta</taxon>
        <taxon>Spermatophyta</taxon>
        <taxon>Magnoliopsida</taxon>
        <taxon>eudicotyledons</taxon>
        <taxon>Gunneridae</taxon>
        <taxon>Pentapetalae</taxon>
        <taxon>asterids</taxon>
        <taxon>campanulids</taxon>
        <taxon>Apiales</taxon>
        <taxon>Apiaceae</taxon>
        <taxon>Apioideae</taxon>
        <taxon>apioid superclade</taxon>
        <taxon>Tordylieae</taxon>
        <taxon>Tordyliinae</taxon>
        <taxon>Heracleum</taxon>
    </lineage>
</organism>
<name>A0AAD8N4Q6_9APIA</name>
<dbReference type="PANTHER" id="PTHR43620:SF44">
    <property type="entry name" value="GLYCEROPHOSPHODIESTER PHOSPHODIESTERASE GDPDL6-RELATED"/>
    <property type="match status" value="1"/>
</dbReference>